<sequence>MTGALCVWDLSASDEKSLVPSTTLLIETKSRPEAAGQRGMSITSRGLDRPRRHKFGLSEQDLPDGTHNEQDARDWLCAACGIGSRVELDHHQRAAGIFQHIRKRYNRWKQQQGGRS</sequence>
<keyword evidence="3" id="KW-1185">Reference proteome</keyword>
<proteinExistence type="predicted"/>
<feature type="region of interest" description="Disordered" evidence="1">
    <location>
        <begin position="29"/>
        <end position="68"/>
    </location>
</feature>
<organism evidence="2 3">
    <name type="scientific">Chromohalobacter israelensis (strain ATCC BAA-138 / DSM 3043 / CIP 106854 / NCIMB 13768 / 1H11)</name>
    <name type="common">Chromohalobacter salexigens</name>
    <dbReference type="NCBI Taxonomy" id="290398"/>
    <lineage>
        <taxon>Bacteria</taxon>
        <taxon>Pseudomonadati</taxon>
        <taxon>Pseudomonadota</taxon>
        <taxon>Gammaproteobacteria</taxon>
        <taxon>Oceanospirillales</taxon>
        <taxon>Halomonadaceae</taxon>
        <taxon>Chromohalobacter</taxon>
    </lineage>
</organism>
<dbReference type="eggNOG" id="ENOG5032IT2">
    <property type="taxonomic scope" value="Bacteria"/>
</dbReference>
<reference evidence="2 3" key="1">
    <citation type="journal article" date="2011" name="Stand. Genomic Sci.">
        <title>Complete genome sequence of the halophilic and highly halotolerant Chromohalobacter salexigens type strain (1H11(T)).</title>
        <authorList>
            <person name="Copeland A."/>
            <person name="O'Connor K."/>
            <person name="Lucas S."/>
            <person name="Lapidus A."/>
            <person name="Berry K.W."/>
            <person name="Detter J.C."/>
            <person name="Del Rio T.G."/>
            <person name="Hammon N."/>
            <person name="Dalin E."/>
            <person name="Tice H."/>
            <person name="Pitluck S."/>
            <person name="Bruce D."/>
            <person name="Goodwin L."/>
            <person name="Han C."/>
            <person name="Tapia R."/>
            <person name="Saunders E."/>
            <person name="Schmutz J."/>
            <person name="Brettin T."/>
            <person name="Larimer F."/>
            <person name="Land M."/>
            <person name="Hauser L."/>
            <person name="Vargas C."/>
            <person name="Nieto J.J."/>
            <person name="Kyrpides N.C."/>
            <person name="Ivanova N."/>
            <person name="Goker M."/>
            <person name="Klenk H.P."/>
            <person name="Csonka L.N."/>
            <person name="Woyke T."/>
        </authorList>
    </citation>
    <scope>NUCLEOTIDE SEQUENCE [LARGE SCALE GENOMIC DNA]</scope>
    <source>
        <strain evidence="3">ATCC BAA-138 / DSM 3043 / CIP 106854 / NCIMB 13768 / 1H11</strain>
    </source>
</reference>
<dbReference type="Proteomes" id="UP000000239">
    <property type="component" value="Chromosome"/>
</dbReference>
<dbReference type="AlphaFoldDB" id="Q1QY99"/>
<dbReference type="HOGENOM" id="CLU_2092450_0_0_6"/>
<evidence type="ECO:0000256" key="1">
    <source>
        <dbReference type="SAM" id="MobiDB-lite"/>
    </source>
</evidence>
<evidence type="ECO:0000313" key="3">
    <source>
        <dbReference type="Proteomes" id="UP000000239"/>
    </source>
</evidence>
<protein>
    <submittedName>
        <fullName evidence="2">Uncharacterized protein</fullName>
    </submittedName>
</protein>
<dbReference type="KEGG" id="csa:Csal_1204"/>
<accession>Q1QY99</accession>
<gene>
    <name evidence="2" type="ordered locus">Csal_1204</name>
</gene>
<evidence type="ECO:0000313" key="2">
    <source>
        <dbReference type="EMBL" id="ABE58559.1"/>
    </source>
</evidence>
<name>Q1QY99_CHRI1</name>
<dbReference type="EMBL" id="CP000285">
    <property type="protein sequence ID" value="ABE58559.1"/>
    <property type="molecule type" value="Genomic_DNA"/>
</dbReference>